<sequence>MKTKVFQVSELPEALNNSLDELFKAIDEKSDLKREGESTSCSGISEELTYTSKEYREKVLSINTRNEQLSTESVNTESVANRSNYPIGLREYWALRGKYESKLVDKITTTPALGATGNYDVMMGRLFQINGVTILQYAEQQIQIQGMPEMEGAYLVEGSFVKSNLFCANKFIDLETNAHKRLITVGV</sequence>
<gene>
    <name evidence="1" type="ORF">V6668_30865</name>
</gene>
<dbReference type="RefSeq" id="WP_100528079.1">
    <property type="nucleotide sequence ID" value="NZ_CP145893.1"/>
</dbReference>
<evidence type="ECO:0000313" key="2">
    <source>
        <dbReference type="Proteomes" id="UP001364764"/>
    </source>
</evidence>
<evidence type="ECO:0000313" key="1">
    <source>
        <dbReference type="EMBL" id="WWP24052.1"/>
    </source>
</evidence>
<dbReference type="AlphaFoldDB" id="A0ABD8B2K5"/>
<name>A0ABD8B2K5_PAEAM</name>
<accession>A0ABD8B2K5</accession>
<geneLocation type="plasmid" evidence="1 2">
    <name>pY5S7-1</name>
</geneLocation>
<organism evidence="1 2">
    <name type="scientific">Paenibacillus amylolyticus</name>
    <dbReference type="NCBI Taxonomy" id="1451"/>
    <lineage>
        <taxon>Bacteria</taxon>
        <taxon>Bacillati</taxon>
        <taxon>Bacillota</taxon>
        <taxon>Bacilli</taxon>
        <taxon>Bacillales</taxon>
        <taxon>Paenibacillaceae</taxon>
        <taxon>Paenibacillus</taxon>
    </lineage>
</organism>
<dbReference type="EMBL" id="CP145893">
    <property type="protein sequence ID" value="WWP24052.1"/>
    <property type="molecule type" value="Genomic_DNA"/>
</dbReference>
<reference evidence="1 2" key="1">
    <citation type="submission" date="2024-02" db="EMBL/GenBank/DDBJ databases">
        <title>Complete sequences of two Paenibacillus sp. strains and one Lysinibacillus strain isolated from the environment on STAA medium highlight biotechnological potential.</title>
        <authorList>
            <person name="Attere S.A."/>
            <person name="Piche L.C."/>
            <person name="Intertaglia L."/>
            <person name="Lami R."/>
            <person name="Charette S.J."/>
            <person name="Vincent A.T."/>
        </authorList>
    </citation>
    <scope>NUCLEOTIDE SEQUENCE [LARGE SCALE GENOMIC DNA]</scope>
    <source>
        <strain evidence="1 2">Y5S-7</strain>
        <plasmid evidence="1 2">pY5S7-1</plasmid>
    </source>
</reference>
<dbReference type="GeneID" id="93479972"/>
<proteinExistence type="predicted"/>
<keyword evidence="1" id="KW-0614">Plasmid</keyword>
<dbReference type="Proteomes" id="UP001364764">
    <property type="component" value="Plasmid pY5S7-1"/>
</dbReference>
<protein>
    <submittedName>
        <fullName evidence="1">Uncharacterized protein</fullName>
    </submittedName>
</protein>